<dbReference type="GeneID" id="42032332"/>
<dbReference type="EMBL" id="JH658281">
    <property type="protein sequence ID" value="EXM01595.1"/>
    <property type="molecule type" value="Genomic_DNA"/>
</dbReference>
<accession>X0KXZ6</accession>
<organism evidence="2">
    <name type="scientific">Fusarium odoratissimum (strain NRRL 54006)</name>
    <dbReference type="NCBI Taxonomy" id="1089451"/>
    <lineage>
        <taxon>Eukaryota</taxon>
        <taxon>Fungi</taxon>
        <taxon>Dikarya</taxon>
        <taxon>Ascomycota</taxon>
        <taxon>Pezizomycotina</taxon>
        <taxon>Sordariomycetes</taxon>
        <taxon>Hypocreomycetidae</taxon>
        <taxon>Hypocreales</taxon>
        <taxon>Nectriaceae</taxon>
        <taxon>Fusarium</taxon>
        <taxon>Fusarium oxysporum species complex</taxon>
        <taxon>Fusarium oxysporum f. sp. cubense (strain race 4)</taxon>
    </lineage>
</organism>
<dbReference type="VEuPathDB" id="FungiDB:FOIG_07157"/>
<dbReference type="AlphaFoldDB" id="X0KXZ6"/>
<protein>
    <submittedName>
        <fullName evidence="2">Uncharacterized protein</fullName>
    </submittedName>
</protein>
<dbReference type="Proteomes" id="UP000030685">
    <property type="component" value="Unassembled WGS sequence"/>
</dbReference>
<name>X0KXZ6_FUSO5</name>
<dbReference type="HOGENOM" id="CLU_2171179_0_0_1"/>
<dbReference type="RefSeq" id="XP_031063684.1">
    <property type="nucleotide sequence ID" value="XM_031206565.1"/>
</dbReference>
<evidence type="ECO:0000313" key="2">
    <source>
        <dbReference type="EMBL" id="EXM01595.1"/>
    </source>
</evidence>
<reference evidence="2" key="1">
    <citation type="submission" date="2011-11" db="EMBL/GenBank/DDBJ databases">
        <title>The Genome Sequence of Fusarium oxysporum II5.</title>
        <authorList>
            <consortium name="The Broad Institute Genome Sequencing Platform"/>
            <person name="Ma L.-J."/>
            <person name="Gale L.R."/>
            <person name="Schwartz D.C."/>
            <person name="Zhou S."/>
            <person name="Corby-Kistler H."/>
            <person name="Young S.K."/>
            <person name="Zeng Q."/>
            <person name="Gargeya S."/>
            <person name="Fitzgerald M."/>
            <person name="Haas B."/>
            <person name="Abouelleil A."/>
            <person name="Alvarado L."/>
            <person name="Arachchi H.M."/>
            <person name="Berlin A."/>
            <person name="Brown A."/>
            <person name="Chapman S.B."/>
            <person name="Chen Z."/>
            <person name="Dunbar C."/>
            <person name="Freedman E."/>
            <person name="Gearin G."/>
            <person name="Goldberg J."/>
            <person name="Griggs A."/>
            <person name="Gujja S."/>
            <person name="Heiman D."/>
            <person name="Howarth C."/>
            <person name="Larson L."/>
            <person name="Lui A."/>
            <person name="MacDonald P.J.P."/>
            <person name="Montmayeur A."/>
            <person name="Murphy C."/>
            <person name="Neiman D."/>
            <person name="Pearson M."/>
            <person name="Priest M."/>
            <person name="Roberts A."/>
            <person name="Saif S."/>
            <person name="Shea T."/>
            <person name="Shenoy N."/>
            <person name="Sisk P."/>
            <person name="Stolte C."/>
            <person name="Sykes S."/>
            <person name="Wortman J."/>
            <person name="Nusbaum C."/>
            <person name="Birren B."/>
        </authorList>
    </citation>
    <scope>NUCLEOTIDE SEQUENCE [LARGE SCALE GENOMIC DNA]</scope>
    <source>
        <strain evidence="2">54006</strain>
    </source>
</reference>
<gene>
    <name evidence="2" type="ORF">FOIG_07157</name>
</gene>
<evidence type="ECO:0000256" key="1">
    <source>
        <dbReference type="SAM" id="MobiDB-lite"/>
    </source>
</evidence>
<feature type="region of interest" description="Disordered" evidence="1">
    <location>
        <begin position="47"/>
        <end position="84"/>
    </location>
</feature>
<proteinExistence type="predicted"/>
<sequence>MCRGENVQCKECCRLSSRIVELCIRGELMATCPETIIEGVSLEKESRRLSKHRRKDMSRGEGRLLPEASETMTRLRAEPEKSPGLLNQANMEGIRLCFVSEARAGINLAH</sequence>
<reference evidence="2" key="2">
    <citation type="submission" date="2012-05" db="EMBL/GenBank/DDBJ databases">
        <title>The Genome Annotation of Fusarium oxysporum II5.</title>
        <authorList>
            <consortium name="The Broad Institute Genomics Platform"/>
            <person name="Ma L.-J."/>
            <person name="Corby-Kistler H."/>
            <person name="Broz K."/>
            <person name="Gale L.R."/>
            <person name="Jonkers W."/>
            <person name="O'Donnell K."/>
            <person name="Ploetz R."/>
            <person name="Steinberg C."/>
            <person name="Schwartz D.C."/>
            <person name="VanEtten H."/>
            <person name="Zhou S."/>
            <person name="Young S.K."/>
            <person name="Zeng Q."/>
            <person name="Gargeya S."/>
            <person name="Fitzgerald M."/>
            <person name="Abouelleil A."/>
            <person name="Alvarado L."/>
            <person name="Chapman S.B."/>
            <person name="Gainer-Dewar J."/>
            <person name="Goldberg J."/>
            <person name="Griggs A."/>
            <person name="Gujja S."/>
            <person name="Hansen M."/>
            <person name="Howarth C."/>
            <person name="Imamovic A."/>
            <person name="Ireland A."/>
            <person name="Larimer J."/>
            <person name="McCowan C."/>
            <person name="Murphy C."/>
            <person name="Pearson M."/>
            <person name="Poon T.W."/>
            <person name="Priest M."/>
            <person name="Roberts A."/>
            <person name="Saif S."/>
            <person name="Shea T."/>
            <person name="Sykes S."/>
            <person name="Wortman J."/>
            <person name="Nusbaum C."/>
            <person name="Birren B."/>
        </authorList>
    </citation>
    <scope>NUCLEOTIDE SEQUENCE</scope>
    <source>
        <strain evidence="2">54006</strain>
    </source>
</reference>